<proteinExistence type="predicted"/>
<dbReference type="Pfam" id="PF07396">
    <property type="entry name" value="Porin_O_P"/>
    <property type="match status" value="1"/>
</dbReference>
<evidence type="ECO:0000313" key="2">
    <source>
        <dbReference type="EMBL" id="MDQ1121225.1"/>
    </source>
</evidence>
<dbReference type="Proteomes" id="UP001234354">
    <property type="component" value="Unassembled WGS sequence"/>
</dbReference>
<dbReference type="EMBL" id="JAUTBB010000001">
    <property type="protein sequence ID" value="MDQ1121225.1"/>
    <property type="molecule type" value="Genomic_DNA"/>
</dbReference>
<comment type="caution">
    <text evidence="2">The sequence shown here is derived from an EMBL/GenBank/DDBJ whole genome shotgun (WGS) entry which is preliminary data.</text>
</comment>
<sequence length="398" mass="43736">MSTTTNTIAALAAVLGACVAAPALAADEDTRPITAELGGRLHWDFAVFDNDERGVPNRNDTQFRRVWLDVSGRFYGFTYKAEVDLAGLQDAPGSAGIVARDVYIAKAFDAGTLTVGQFKQYFSLDDRTGSNYGAFLERGMGPSTLAPIYRKAVSWQATLPHGTWAASAYSLESIDNSATKGAAIGGRATWLPLDAGSTLRHLGLSLAHEAYDHPGTRRAAALVLRPRPANDLADNSRLTLARFDAGRDTDVDKWSLEYAEVHGPLSWQGEYSGAVLDDGAQQAQVQAAYGFVSWFVTGESRGYDRKTGRFSRIKAMRHRTGALELALRYDRMWGRQHPDGMADTIDASMRAVTLGANWYFQPNLRVMFDAIDSRNRDHRTGTTLDHTLAYTGRFQYDF</sequence>
<reference evidence="2" key="1">
    <citation type="submission" date="2023-07" db="EMBL/GenBank/DDBJ databases">
        <title>Functional and genomic diversity of the sorghum phyllosphere microbiome.</title>
        <authorList>
            <person name="Shade A."/>
        </authorList>
    </citation>
    <scope>NUCLEOTIDE SEQUENCE</scope>
    <source>
        <strain evidence="2">SORGH_AS_0908</strain>
    </source>
</reference>
<accession>A0AAW8GFF0</accession>
<evidence type="ECO:0000256" key="1">
    <source>
        <dbReference type="SAM" id="SignalP"/>
    </source>
</evidence>
<dbReference type="SUPFAM" id="SSF56935">
    <property type="entry name" value="Porins"/>
    <property type="match status" value="1"/>
</dbReference>
<keyword evidence="1" id="KW-0732">Signal</keyword>
<organism evidence="2 3">
    <name type="scientific">Pseudoxanthomonas winnipegensis</name>
    <dbReference type="NCBI Taxonomy" id="2480810"/>
    <lineage>
        <taxon>Bacteria</taxon>
        <taxon>Pseudomonadati</taxon>
        <taxon>Pseudomonadota</taxon>
        <taxon>Gammaproteobacteria</taxon>
        <taxon>Lysobacterales</taxon>
        <taxon>Lysobacteraceae</taxon>
        <taxon>Pseudoxanthomonas</taxon>
    </lineage>
</organism>
<name>A0AAW8GFF0_9GAMM</name>
<dbReference type="RefSeq" id="WP_306995009.1">
    <property type="nucleotide sequence ID" value="NZ_JAUTBB010000001.1"/>
</dbReference>
<dbReference type="InterPro" id="IPR023614">
    <property type="entry name" value="Porin_dom_sf"/>
</dbReference>
<evidence type="ECO:0000313" key="3">
    <source>
        <dbReference type="Proteomes" id="UP001234354"/>
    </source>
</evidence>
<feature type="chain" id="PRO_5043555345" evidence="1">
    <location>
        <begin position="26"/>
        <end position="398"/>
    </location>
</feature>
<feature type="signal peptide" evidence="1">
    <location>
        <begin position="1"/>
        <end position="25"/>
    </location>
</feature>
<protein>
    <submittedName>
        <fullName evidence="2">Phosphate-selective porin OprO/OprP</fullName>
    </submittedName>
</protein>
<dbReference type="Gene3D" id="2.40.160.10">
    <property type="entry name" value="Porin"/>
    <property type="match status" value="1"/>
</dbReference>
<dbReference type="InterPro" id="IPR010870">
    <property type="entry name" value="Porin_O/P"/>
</dbReference>
<dbReference type="AlphaFoldDB" id="A0AAW8GFF0"/>
<gene>
    <name evidence="2" type="ORF">QE383_003533</name>
</gene>